<sequence length="524" mass="58053">MAELAGELTGVMVELAGKLTRMTVALALCLDAAGRVSGGTGRGRGVNFVTLAGSSLTRHVALPDHDVGLDDQSCSCLIVGCPVGLSSPTLGARLSHFKATEIERKFIRFQNEVVERERRQAESHSRALIRAERKGRRAIAAELARRATLFDAEFRSFKDAQDYVGDFRECRGSVGTLWKSQNADFSFLSEVAEMSGLMDGCAQAESMVPPIEGRIRELWEPIEVAASDWRRYRCRAKTSFPVSQLSLVSPVSLSTAIENDIQIQASLVSIGGEQSFLVSHDSLIFSPEPLSKAISNRHPLSSLSADLKKLHFEFDFTIVGTGYLLFLVTVVNAKMNIVVSQSSSIDVGEHEMRPEGIKAAKASRKNGTGKVFEEYKSMWEMKMGDLAMKERLSKLAILDALLAKKEPLSKEDMGLDYSYTQPSLSEEYGDNSADNGYSQMEADILLDQTEIEAARRQYPPQPEVEFGFPKECYCGGEPLVATSYTRNDPGRRYYTCENIDDGDCHVWKWWDVAAIEEIRALSRH</sequence>
<protein>
    <recommendedName>
        <fullName evidence="5">GRF-type domain-containing protein</fullName>
    </recommendedName>
</protein>
<dbReference type="PROSITE" id="PS51999">
    <property type="entry name" value="ZF_GRF"/>
    <property type="match status" value="1"/>
</dbReference>
<evidence type="ECO:0000259" key="5">
    <source>
        <dbReference type="PROSITE" id="PS51999"/>
    </source>
</evidence>
<dbReference type="InterPro" id="IPR010666">
    <property type="entry name" value="Znf_GRF"/>
</dbReference>
<gene>
    <name evidence="6" type="ORF">F2Q69_00058483</name>
</gene>
<evidence type="ECO:0000256" key="1">
    <source>
        <dbReference type="ARBA" id="ARBA00022723"/>
    </source>
</evidence>
<evidence type="ECO:0000256" key="4">
    <source>
        <dbReference type="PROSITE-ProRule" id="PRU01343"/>
    </source>
</evidence>
<feature type="domain" description="GRF-type" evidence="5">
    <location>
        <begin position="472"/>
        <end position="513"/>
    </location>
</feature>
<keyword evidence="2 4" id="KW-0863">Zinc-finger</keyword>
<dbReference type="AlphaFoldDB" id="A0A8S9RGW7"/>
<dbReference type="Proteomes" id="UP000712600">
    <property type="component" value="Unassembled WGS sequence"/>
</dbReference>
<name>A0A8S9RGW7_BRACR</name>
<organism evidence="6 7">
    <name type="scientific">Brassica cretica</name>
    <name type="common">Mustard</name>
    <dbReference type="NCBI Taxonomy" id="69181"/>
    <lineage>
        <taxon>Eukaryota</taxon>
        <taxon>Viridiplantae</taxon>
        <taxon>Streptophyta</taxon>
        <taxon>Embryophyta</taxon>
        <taxon>Tracheophyta</taxon>
        <taxon>Spermatophyta</taxon>
        <taxon>Magnoliopsida</taxon>
        <taxon>eudicotyledons</taxon>
        <taxon>Gunneridae</taxon>
        <taxon>Pentapetalae</taxon>
        <taxon>rosids</taxon>
        <taxon>malvids</taxon>
        <taxon>Brassicales</taxon>
        <taxon>Brassicaceae</taxon>
        <taxon>Brassiceae</taxon>
        <taxon>Brassica</taxon>
    </lineage>
</organism>
<reference evidence="6" key="1">
    <citation type="submission" date="2019-12" db="EMBL/GenBank/DDBJ databases">
        <title>Genome sequencing and annotation of Brassica cretica.</title>
        <authorList>
            <person name="Studholme D.J."/>
            <person name="Sarris P."/>
        </authorList>
    </citation>
    <scope>NUCLEOTIDE SEQUENCE</scope>
    <source>
        <strain evidence="6">PFS-109/04</strain>
        <tissue evidence="6">Leaf</tissue>
    </source>
</reference>
<accession>A0A8S9RGW7</accession>
<dbReference type="GO" id="GO:0008270">
    <property type="term" value="F:zinc ion binding"/>
    <property type="evidence" value="ECO:0007669"/>
    <property type="project" value="UniProtKB-KW"/>
</dbReference>
<proteinExistence type="predicted"/>
<evidence type="ECO:0000313" key="6">
    <source>
        <dbReference type="EMBL" id="KAF3571732.1"/>
    </source>
</evidence>
<comment type="caution">
    <text evidence="6">The sequence shown here is derived from an EMBL/GenBank/DDBJ whole genome shotgun (WGS) entry which is preliminary data.</text>
</comment>
<dbReference type="PANTHER" id="PTHR33248">
    <property type="entry name" value="ZINC ION-BINDING PROTEIN"/>
    <property type="match status" value="1"/>
</dbReference>
<keyword evidence="1" id="KW-0479">Metal-binding</keyword>
<dbReference type="EMBL" id="QGKX02000095">
    <property type="protein sequence ID" value="KAF3571732.1"/>
    <property type="molecule type" value="Genomic_DNA"/>
</dbReference>
<evidence type="ECO:0000313" key="7">
    <source>
        <dbReference type="Proteomes" id="UP000712600"/>
    </source>
</evidence>
<keyword evidence="3" id="KW-0862">Zinc</keyword>
<evidence type="ECO:0000256" key="2">
    <source>
        <dbReference type="ARBA" id="ARBA00022771"/>
    </source>
</evidence>
<evidence type="ECO:0000256" key="3">
    <source>
        <dbReference type="ARBA" id="ARBA00022833"/>
    </source>
</evidence>